<dbReference type="Gene3D" id="1.10.520.20">
    <property type="entry name" value="N-terminal domain of the delta subunit of the F1F0-ATP synthase"/>
    <property type="match status" value="1"/>
</dbReference>
<dbReference type="HAMAP" id="MF_01416">
    <property type="entry name" value="ATP_synth_delta_bact"/>
    <property type="match status" value="1"/>
</dbReference>
<evidence type="ECO:0000256" key="1">
    <source>
        <dbReference type="ARBA" id="ARBA00004370"/>
    </source>
</evidence>
<gene>
    <name evidence="7" type="primary">atpH</name>
    <name evidence="8" type="ORF">AVDCRST_MAG21-1091</name>
</gene>
<evidence type="ECO:0000256" key="5">
    <source>
        <dbReference type="ARBA" id="ARBA00023136"/>
    </source>
</evidence>
<evidence type="ECO:0000256" key="3">
    <source>
        <dbReference type="ARBA" id="ARBA00022781"/>
    </source>
</evidence>
<dbReference type="AlphaFoldDB" id="A0A6J4N3E9"/>
<dbReference type="PANTHER" id="PTHR11910">
    <property type="entry name" value="ATP SYNTHASE DELTA CHAIN"/>
    <property type="match status" value="1"/>
</dbReference>
<evidence type="ECO:0000256" key="7">
    <source>
        <dbReference type="HAMAP-Rule" id="MF_01416"/>
    </source>
</evidence>
<comment type="function">
    <text evidence="7">F(1)F(0) ATP synthase produces ATP from ADP in the presence of a proton or sodium gradient. F-type ATPases consist of two structural domains, F(1) containing the extramembraneous catalytic core and F(0) containing the membrane proton channel, linked together by a central stalk and a peripheral stalk. During catalysis, ATP synthesis in the catalytic domain of F(1) is coupled via a rotary mechanism of the central stalk subunits to proton translocation.</text>
</comment>
<dbReference type="NCBIfam" id="NF009967">
    <property type="entry name" value="PRK13430.1"/>
    <property type="match status" value="1"/>
</dbReference>
<evidence type="ECO:0000313" key="8">
    <source>
        <dbReference type="EMBL" id="CAA9372016.1"/>
    </source>
</evidence>
<dbReference type="GO" id="GO:0045259">
    <property type="term" value="C:proton-transporting ATP synthase complex"/>
    <property type="evidence" value="ECO:0007669"/>
    <property type="project" value="UniProtKB-KW"/>
</dbReference>
<keyword evidence="7" id="KW-0139">CF(1)</keyword>
<keyword evidence="7" id="KW-1003">Cell membrane</keyword>
<comment type="similarity">
    <text evidence="7">Belongs to the ATPase delta chain family.</text>
</comment>
<dbReference type="NCBIfam" id="TIGR01145">
    <property type="entry name" value="ATP_synt_delta"/>
    <property type="match status" value="1"/>
</dbReference>
<dbReference type="GO" id="GO:0046933">
    <property type="term" value="F:proton-transporting ATP synthase activity, rotational mechanism"/>
    <property type="evidence" value="ECO:0007669"/>
    <property type="project" value="UniProtKB-UniRule"/>
</dbReference>
<dbReference type="GO" id="GO:0016787">
    <property type="term" value="F:hydrolase activity"/>
    <property type="evidence" value="ECO:0007669"/>
    <property type="project" value="UniProtKB-KW"/>
</dbReference>
<evidence type="ECO:0000256" key="6">
    <source>
        <dbReference type="ARBA" id="ARBA00023310"/>
    </source>
</evidence>
<keyword evidence="3 7" id="KW-0375">Hydrogen ion transport</keyword>
<evidence type="ECO:0000256" key="2">
    <source>
        <dbReference type="ARBA" id="ARBA00022448"/>
    </source>
</evidence>
<keyword evidence="8" id="KW-0378">Hydrolase</keyword>
<dbReference type="PRINTS" id="PR00125">
    <property type="entry name" value="ATPASEDELTA"/>
</dbReference>
<comment type="subcellular location">
    <subcellularLocation>
        <location evidence="7">Cell membrane</location>
        <topology evidence="7">Peripheral membrane protein</topology>
    </subcellularLocation>
    <subcellularLocation>
        <location evidence="1">Membrane</location>
    </subcellularLocation>
</comment>
<proteinExistence type="inferred from homology"/>
<keyword evidence="4 7" id="KW-0406">Ion transport</keyword>
<protein>
    <recommendedName>
        <fullName evidence="7">ATP synthase subunit delta</fullName>
    </recommendedName>
    <alternativeName>
        <fullName evidence="7">ATP synthase F(1) sector subunit delta</fullName>
    </alternativeName>
    <alternativeName>
        <fullName evidence="7">F-type ATPase subunit delta</fullName>
        <shortName evidence="7">F-ATPase subunit delta</shortName>
    </alternativeName>
</protein>
<keyword evidence="5 7" id="KW-0472">Membrane</keyword>
<keyword evidence="6 7" id="KW-0066">ATP synthesis</keyword>
<dbReference type="InterPro" id="IPR000711">
    <property type="entry name" value="ATPase_OSCP/dsu"/>
</dbReference>
<dbReference type="Pfam" id="PF00213">
    <property type="entry name" value="OSCP"/>
    <property type="match status" value="1"/>
</dbReference>
<name>A0A6J4N3E9_9ACTN</name>
<dbReference type="EMBL" id="CADCUL010000091">
    <property type="protein sequence ID" value="CAA9372016.1"/>
    <property type="molecule type" value="Genomic_DNA"/>
</dbReference>
<comment type="function">
    <text evidence="7">This protein is part of the stalk that links CF(0) to CF(1). It either transmits conformational changes from CF(0) to CF(1) or is implicated in proton conduction.</text>
</comment>
<accession>A0A6J4N3E9</accession>
<reference evidence="8" key="1">
    <citation type="submission" date="2020-02" db="EMBL/GenBank/DDBJ databases">
        <authorList>
            <person name="Meier V. D."/>
        </authorList>
    </citation>
    <scope>NUCLEOTIDE SEQUENCE</scope>
    <source>
        <strain evidence="8">AVDCRST_MAG21</strain>
    </source>
</reference>
<dbReference type="InterPro" id="IPR026015">
    <property type="entry name" value="ATP_synth_OSCP/delta_N_sf"/>
</dbReference>
<evidence type="ECO:0000256" key="4">
    <source>
        <dbReference type="ARBA" id="ARBA00023065"/>
    </source>
</evidence>
<sequence length="268" mass="28619">MRGVSADALRVATERTEALAESADAERLGADLFAVHGVLVGAPALRRVITDPSAPSSAKARLAESIFSGKVADSALEVVTTIAGERWSGSVDFVAATEQLGALAYVIAAEKQGQLDGLEDDLFRFGRVVAADPRLRDAITNRRVPAQPRQELVANLLEGRASTPAVQLAVQAVATSHRSFEAALEHYQVIAADRQARVLALVRSALELTEEERSRLAAALKRQYGRDVHLNVIVDPQVLGGIEVDIGDEVIDGTVAGRLDDARRRMTG</sequence>
<keyword evidence="2 7" id="KW-0813">Transport</keyword>
<organism evidence="8">
    <name type="scientific">uncultured Nocardioidaceae bacterium</name>
    <dbReference type="NCBI Taxonomy" id="253824"/>
    <lineage>
        <taxon>Bacteria</taxon>
        <taxon>Bacillati</taxon>
        <taxon>Actinomycetota</taxon>
        <taxon>Actinomycetes</taxon>
        <taxon>Propionibacteriales</taxon>
        <taxon>Nocardioidaceae</taxon>
        <taxon>environmental samples</taxon>
    </lineage>
</organism>
<dbReference type="GO" id="GO:0005886">
    <property type="term" value="C:plasma membrane"/>
    <property type="evidence" value="ECO:0007669"/>
    <property type="project" value="UniProtKB-SubCell"/>
</dbReference>